<feature type="compositionally biased region" description="Polar residues" evidence="1">
    <location>
        <begin position="319"/>
        <end position="352"/>
    </location>
</feature>
<feature type="region of interest" description="Disordered" evidence="1">
    <location>
        <begin position="159"/>
        <end position="267"/>
    </location>
</feature>
<feature type="compositionally biased region" description="Polar residues" evidence="1">
    <location>
        <begin position="204"/>
        <end position="214"/>
    </location>
</feature>
<feature type="region of interest" description="Disordered" evidence="1">
    <location>
        <begin position="1"/>
        <end position="30"/>
    </location>
</feature>
<gene>
    <name evidence="2" type="ORF">CUN67_24435</name>
</gene>
<feature type="compositionally biased region" description="Polar residues" evidence="1">
    <location>
        <begin position="247"/>
        <end position="264"/>
    </location>
</feature>
<feature type="compositionally biased region" description="Polar residues" evidence="1">
    <location>
        <begin position="169"/>
        <end position="186"/>
    </location>
</feature>
<dbReference type="EMBL" id="CP024770">
    <property type="protein sequence ID" value="QGY32144.1"/>
    <property type="molecule type" value="Genomic_DNA"/>
</dbReference>
<proteinExistence type="predicted"/>
<reference evidence="2 3" key="1">
    <citation type="submission" date="2017-11" db="EMBL/GenBank/DDBJ databases">
        <title>Genome sequence of Pantoea cypripedii NE1.</title>
        <authorList>
            <person name="Nascimento F.X."/>
        </authorList>
    </citation>
    <scope>NUCLEOTIDE SEQUENCE [LARGE SCALE GENOMIC DNA]</scope>
    <source>
        <strain evidence="2 3">NE1</strain>
        <plasmid evidence="3">pne1b</plasmid>
    </source>
</reference>
<geneLocation type="plasmid" evidence="3">
    <name>pne1b</name>
</geneLocation>
<feature type="compositionally biased region" description="Polar residues" evidence="1">
    <location>
        <begin position="1"/>
        <end position="27"/>
    </location>
</feature>
<dbReference type="Proteomes" id="UP000502005">
    <property type="component" value="Plasmid pNE1B"/>
</dbReference>
<protein>
    <submittedName>
        <fullName evidence="2">Uncharacterized protein</fullName>
    </submittedName>
</protein>
<dbReference type="AlphaFoldDB" id="A0A6B9G3T7"/>
<evidence type="ECO:0000313" key="3">
    <source>
        <dbReference type="Proteomes" id="UP000502005"/>
    </source>
</evidence>
<evidence type="ECO:0000256" key="1">
    <source>
        <dbReference type="SAM" id="MobiDB-lite"/>
    </source>
</evidence>
<name>A0A6B9G3T7_PANCY</name>
<organism evidence="2 3">
    <name type="scientific">Pantoea cypripedii</name>
    <name type="common">Pectobacterium cypripedii</name>
    <name type="synonym">Erwinia cypripedii</name>
    <dbReference type="NCBI Taxonomy" id="55209"/>
    <lineage>
        <taxon>Bacteria</taxon>
        <taxon>Pseudomonadati</taxon>
        <taxon>Pseudomonadota</taxon>
        <taxon>Gammaproteobacteria</taxon>
        <taxon>Enterobacterales</taxon>
        <taxon>Erwiniaceae</taxon>
        <taxon>Pantoea</taxon>
    </lineage>
</organism>
<accession>A0A6B9G3T7</accession>
<dbReference type="RefSeq" id="WP_208718040.1">
    <property type="nucleotide sequence ID" value="NZ_CP024770.1"/>
</dbReference>
<evidence type="ECO:0000313" key="2">
    <source>
        <dbReference type="EMBL" id="QGY32144.1"/>
    </source>
</evidence>
<sequence>MSVNLPVSQATTSPSSYSNPVDTASKTENPHDLMRDIMGVGTNVNRSQLSEMGFNIRVMPEELDMLINNAEVSNLEAELSAYMEKNGINSLTFINLDDDGNISSVVTVTSGKNSEINYQHSSLDFGVLSTPTTGCLHKAGEDDLFLALLRSAKPGILSKAGEEDHIPQDTPSSFSLTRQETGTYSYTADKLTGNRERPNPENVAHSTQTNAPQQTRHKPKVNNSDSSSSRTTHKGTHDAAKTRQTHRQQAGFKTSSSENVNRTPHSLRESLKFKVKAEGNTVIQKLHIGNVINNTLNFSDAQINKGSVYNINQTVTQDRDGNLTTSQTINGKSDEGLNTSKPSKTRPSTVENDTAKAKIDIKIGGNTRVGNLKFDPKSDVTIEMGENSSISHELHEGVKFRQSSKPDVYEFDTPEGPVQHTIGDNITNEIGPIFGNGSDVVMGKVTQKLSS</sequence>
<keyword evidence="2" id="KW-0614">Plasmid</keyword>
<feature type="region of interest" description="Disordered" evidence="1">
    <location>
        <begin position="319"/>
        <end position="353"/>
    </location>
</feature>
<feature type="compositionally biased region" description="Polar residues" evidence="1">
    <location>
        <begin position="221"/>
        <end position="230"/>
    </location>
</feature>